<organism evidence="2 3">
    <name type="scientific">Flammeovirga aprica JL-4</name>
    <dbReference type="NCBI Taxonomy" id="694437"/>
    <lineage>
        <taxon>Bacteria</taxon>
        <taxon>Pseudomonadati</taxon>
        <taxon>Bacteroidota</taxon>
        <taxon>Cytophagia</taxon>
        <taxon>Cytophagales</taxon>
        <taxon>Flammeovirgaceae</taxon>
        <taxon>Flammeovirga</taxon>
    </lineage>
</organism>
<comment type="caution">
    <text evidence="2">The sequence shown here is derived from an EMBL/GenBank/DDBJ whole genome shotgun (WGS) entry which is preliminary data.</text>
</comment>
<protein>
    <submittedName>
        <fullName evidence="2">DUF1269 domain-containing protein</fullName>
    </submittedName>
</protein>
<feature type="coiled-coil region" evidence="1">
    <location>
        <begin position="145"/>
        <end position="259"/>
    </location>
</feature>
<dbReference type="Proteomes" id="UP000576082">
    <property type="component" value="Unassembled WGS sequence"/>
</dbReference>
<dbReference type="EMBL" id="JABANE010000050">
    <property type="protein sequence ID" value="NME69850.1"/>
    <property type="molecule type" value="Genomic_DNA"/>
</dbReference>
<reference evidence="2 3" key="1">
    <citation type="submission" date="2020-04" db="EMBL/GenBank/DDBJ databases">
        <title>Flammeovirga sp. SR4, a novel species isolated from seawater.</title>
        <authorList>
            <person name="Wang X."/>
        </authorList>
    </citation>
    <scope>NUCLEOTIDE SEQUENCE [LARGE SCALE GENOMIC DNA]</scope>
    <source>
        <strain evidence="2 3">ATCC 23126</strain>
    </source>
</reference>
<accession>A0A7X9XAN2</accession>
<evidence type="ECO:0000256" key="1">
    <source>
        <dbReference type="SAM" id="Coils"/>
    </source>
</evidence>
<name>A0A7X9XAN2_9BACT</name>
<dbReference type="InterPro" id="IPR009200">
    <property type="entry name" value="DUF1269_membrane"/>
</dbReference>
<gene>
    <name evidence="2" type="ORF">HHU12_17875</name>
</gene>
<dbReference type="Pfam" id="PF06897">
    <property type="entry name" value="DUF1269"/>
    <property type="match status" value="1"/>
</dbReference>
<sequence length="265" mass="29169">MNKLVVSVFDNQSKAFEGLSAIKELNNNGDITLYAATVISKNDEGEITVNEKSDQGPIGTGVGMLTGAFIGMFGGPVGMVAGAMAGSVGGLIYDFDKAGVDTSFIEEVSDALDKGKTAVIADIEEGWNAPLDTKMQELDGMLFRRNRAEIEEEQFNREAEAIQAELDELEHELKDASEESKESIKQQIDNVKKKAVVLEDVINQKIIDLKIETEAKSSELQQQLEKASEKKQKKINKRKEDLELKFNKSLKKLSEASNKLTEHIS</sequence>
<keyword evidence="1" id="KW-0175">Coiled coil</keyword>
<evidence type="ECO:0000313" key="3">
    <source>
        <dbReference type="Proteomes" id="UP000576082"/>
    </source>
</evidence>
<dbReference type="AlphaFoldDB" id="A0A7X9XAN2"/>
<proteinExistence type="predicted"/>
<keyword evidence="3" id="KW-1185">Reference proteome</keyword>
<evidence type="ECO:0000313" key="2">
    <source>
        <dbReference type="EMBL" id="NME69850.1"/>
    </source>
</evidence>
<dbReference type="RefSeq" id="WP_169658105.1">
    <property type="nucleotide sequence ID" value="NZ_JABANE010000050.1"/>
</dbReference>